<comment type="caution">
    <text evidence="3">The sequence shown here is derived from an EMBL/GenBank/DDBJ whole genome shotgun (WGS) entry which is preliminary data.</text>
</comment>
<dbReference type="Gene3D" id="3.40.630.30">
    <property type="match status" value="1"/>
</dbReference>
<dbReference type="EMBL" id="JASAOF010000032">
    <property type="protein sequence ID" value="MDI2032628.1"/>
    <property type="molecule type" value="Genomic_DNA"/>
</dbReference>
<evidence type="ECO:0000259" key="2">
    <source>
        <dbReference type="Pfam" id="PF00583"/>
    </source>
</evidence>
<keyword evidence="4" id="KW-1185">Reference proteome</keyword>
<organism evidence="3 4">
    <name type="scientific">Saccharopolyspora ipomoeae</name>
    <dbReference type="NCBI Taxonomy" id="3042027"/>
    <lineage>
        <taxon>Bacteria</taxon>
        <taxon>Bacillati</taxon>
        <taxon>Actinomycetota</taxon>
        <taxon>Actinomycetes</taxon>
        <taxon>Pseudonocardiales</taxon>
        <taxon>Pseudonocardiaceae</taxon>
        <taxon>Saccharopolyspora</taxon>
    </lineage>
</organism>
<evidence type="ECO:0000313" key="3">
    <source>
        <dbReference type="EMBL" id="MDI2032628.1"/>
    </source>
</evidence>
<evidence type="ECO:0000313" key="4">
    <source>
        <dbReference type="Proteomes" id="UP001237595"/>
    </source>
</evidence>
<sequence>MTPPEVLAGAKRISVGPDLTGLLWTRVRTTLTAPARQHLRRTFPPVAVRAFTATTEQYWQDWLSDDNLDELDGLVVVFDSSGLPIAWVASNDRVFGGRKCFYANSAGVHPDHQGTGISGRIWRALLRAALIRSAPRTLHAVMRTGNPLVYGAWSTAAGRSGTAWPAPGAEVPEHIGRIAEDAATALGQADRLDPATLVITDAYDDTESGLWTTRPTSDRPDIDTWFDTLLGPRDAIVLVVAFRPLRIMLDETRRDLRRALGLRKPHPSRTSRAPSHDPDQHDVHDR</sequence>
<feature type="domain" description="N-acetyltransferase" evidence="2">
    <location>
        <begin position="49"/>
        <end position="138"/>
    </location>
</feature>
<dbReference type="RefSeq" id="WP_281458868.1">
    <property type="nucleotide sequence ID" value="NZ_JASAOF010000032.1"/>
</dbReference>
<dbReference type="Pfam" id="PF00583">
    <property type="entry name" value="Acetyltransf_1"/>
    <property type="match status" value="1"/>
</dbReference>
<feature type="compositionally biased region" description="Basic residues" evidence="1">
    <location>
        <begin position="260"/>
        <end position="269"/>
    </location>
</feature>
<feature type="region of interest" description="Disordered" evidence="1">
    <location>
        <begin position="259"/>
        <end position="286"/>
    </location>
</feature>
<name>A0ABT6PX75_9PSEU</name>
<dbReference type="InterPro" id="IPR016181">
    <property type="entry name" value="Acyl_CoA_acyltransferase"/>
</dbReference>
<dbReference type="SUPFAM" id="SSF55729">
    <property type="entry name" value="Acyl-CoA N-acyltransferases (Nat)"/>
    <property type="match status" value="1"/>
</dbReference>
<dbReference type="InterPro" id="IPR000182">
    <property type="entry name" value="GNAT_dom"/>
</dbReference>
<proteinExistence type="predicted"/>
<reference evidence="3 4" key="1">
    <citation type="submission" date="2023-04" db="EMBL/GenBank/DDBJ databases">
        <title>Draft genome sequence of Saccharopolyspora sp. TS4A08 isolated from sweet potato rhizospheric soil.</title>
        <authorList>
            <person name="Suksaard P."/>
            <person name="Duangmal K."/>
        </authorList>
    </citation>
    <scope>NUCLEOTIDE SEQUENCE [LARGE SCALE GENOMIC DNA]</scope>
    <source>
        <strain evidence="3 4">TS4A08</strain>
    </source>
</reference>
<protein>
    <recommendedName>
        <fullName evidence="2">N-acetyltransferase domain-containing protein</fullName>
    </recommendedName>
</protein>
<evidence type="ECO:0000256" key="1">
    <source>
        <dbReference type="SAM" id="MobiDB-lite"/>
    </source>
</evidence>
<feature type="compositionally biased region" description="Basic and acidic residues" evidence="1">
    <location>
        <begin position="274"/>
        <end position="286"/>
    </location>
</feature>
<accession>A0ABT6PX75</accession>
<gene>
    <name evidence="3" type="ORF">QFW96_28675</name>
</gene>
<dbReference type="Proteomes" id="UP001237595">
    <property type="component" value="Unassembled WGS sequence"/>
</dbReference>